<feature type="domain" description="Beta-mannosidase-like galactose-binding" evidence="9">
    <location>
        <begin position="40"/>
        <end position="187"/>
    </location>
</feature>
<evidence type="ECO:0000259" key="7">
    <source>
        <dbReference type="Pfam" id="PF00703"/>
    </source>
</evidence>
<keyword evidence="11" id="KW-1185">Reference proteome</keyword>
<evidence type="ECO:0000256" key="3">
    <source>
        <dbReference type="ARBA" id="ARBA00012754"/>
    </source>
</evidence>
<evidence type="ECO:0000256" key="2">
    <source>
        <dbReference type="ARBA" id="ARBA00007401"/>
    </source>
</evidence>
<dbReference type="Gene3D" id="2.60.40.10">
    <property type="entry name" value="Immunoglobulins"/>
    <property type="match status" value="1"/>
</dbReference>
<feature type="domain" description="Glycoside hydrolase family 2 immunoglobulin-like beta-sandwich" evidence="7">
    <location>
        <begin position="226"/>
        <end position="316"/>
    </location>
</feature>
<reference evidence="10 11" key="1">
    <citation type="journal article" date="2021" name="Int. J. Syst. Evol. Microbiol.">
        <title>Reticulibacter mediterranei gen. nov., sp. nov., within the new family Reticulibacteraceae fam. nov., and Ktedonospora formicarum gen. nov., sp. nov., Ktedonobacter robiniae sp. nov., Dictyobacter formicarum sp. nov. and Dictyobacter arantiisoli sp. nov., belonging to the class Ktedonobacteria.</title>
        <authorList>
            <person name="Yabe S."/>
            <person name="Zheng Y."/>
            <person name="Wang C.M."/>
            <person name="Sakai Y."/>
            <person name="Abe K."/>
            <person name="Yokota A."/>
            <person name="Donadio S."/>
            <person name="Cavaletti L."/>
            <person name="Monciardini P."/>
        </authorList>
    </citation>
    <scope>NUCLEOTIDE SEQUENCE [LARGE SCALE GENOMIC DNA]</scope>
    <source>
        <strain evidence="10 11">SOSP1-9</strain>
    </source>
</reference>
<dbReference type="EC" id="3.2.1.25" evidence="3"/>
<dbReference type="SUPFAM" id="SSF49785">
    <property type="entry name" value="Galactose-binding domain-like"/>
    <property type="match status" value="1"/>
</dbReference>
<organism evidence="10 11">
    <name type="scientific">Dictyobacter formicarum</name>
    <dbReference type="NCBI Taxonomy" id="2778368"/>
    <lineage>
        <taxon>Bacteria</taxon>
        <taxon>Bacillati</taxon>
        <taxon>Chloroflexota</taxon>
        <taxon>Ktedonobacteria</taxon>
        <taxon>Ktedonobacterales</taxon>
        <taxon>Dictyobacteraceae</taxon>
        <taxon>Dictyobacter</taxon>
    </lineage>
</organism>
<dbReference type="RefSeq" id="WP_201362394.1">
    <property type="nucleotide sequence ID" value="NZ_BNJJ01000007.1"/>
</dbReference>
<dbReference type="InterPro" id="IPR036156">
    <property type="entry name" value="Beta-gal/glucu_dom_sf"/>
</dbReference>
<evidence type="ECO:0000313" key="11">
    <source>
        <dbReference type="Proteomes" id="UP000635565"/>
    </source>
</evidence>
<protein>
    <recommendedName>
        <fullName evidence="3">beta-mannosidase</fullName>
        <ecNumber evidence="3">3.2.1.25</ecNumber>
    </recommendedName>
</protein>
<evidence type="ECO:0000259" key="9">
    <source>
        <dbReference type="Pfam" id="PF22666"/>
    </source>
</evidence>
<evidence type="ECO:0000313" key="10">
    <source>
        <dbReference type="EMBL" id="GHO84762.1"/>
    </source>
</evidence>
<dbReference type="InterPro" id="IPR050887">
    <property type="entry name" value="Beta-mannosidase_GH2"/>
</dbReference>
<evidence type="ECO:0000256" key="4">
    <source>
        <dbReference type="ARBA" id="ARBA00022729"/>
    </source>
</evidence>
<evidence type="ECO:0000256" key="5">
    <source>
        <dbReference type="ARBA" id="ARBA00022801"/>
    </source>
</evidence>
<evidence type="ECO:0000259" key="8">
    <source>
        <dbReference type="Pfam" id="PF02836"/>
    </source>
</evidence>
<evidence type="ECO:0000256" key="1">
    <source>
        <dbReference type="ARBA" id="ARBA00000829"/>
    </source>
</evidence>
<comment type="caution">
    <text evidence="10">The sequence shown here is derived from an EMBL/GenBank/DDBJ whole genome shotgun (WGS) entry which is preliminary data.</text>
</comment>
<dbReference type="Pfam" id="PF02836">
    <property type="entry name" value="Glyco_hydro_2_C"/>
    <property type="match status" value="1"/>
</dbReference>
<feature type="domain" description="Glycoside hydrolase family 2 catalytic" evidence="8">
    <location>
        <begin position="336"/>
        <end position="486"/>
    </location>
</feature>
<dbReference type="Proteomes" id="UP000635565">
    <property type="component" value="Unassembled WGS sequence"/>
</dbReference>
<dbReference type="InterPro" id="IPR006103">
    <property type="entry name" value="Glyco_hydro_2_cat"/>
</dbReference>
<dbReference type="InterPro" id="IPR054593">
    <property type="entry name" value="Beta-mannosidase-like_N2"/>
</dbReference>
<comment type="similarity">
    <text evidence="2">Belongs to the glycosyl hydrolase 2 family.</text>
</comment>
<gene>
    <name evidence="10" type="ORF">KSZ_27680</name>
</gene>
<dbReference type="SUPFAM" id="SSF49303">
    <property type="entry name" value="beta-Galactosidase/glucuronidase domain"/>
    <property type="match status" value="1"/>
</dbReference>
<dbReference type="PANTHER" id="PTHR43730:SF1">
    <property type="entry name" value="BETA-MANNOSIDASE"/>
    <property type="match status" value="1"/>
</dbReference>
<dbReference type="InterPro" id="IPR006102">
    <property type="entry name" value="Ig-like_GH2"/>
</dbReference>
<dbReference type="SUPFAM" id="SSF51445">
    <property type="entry name" value="(Trans)glycosidases"/>
    <property type="match status" value="1"/>
</dbReference>
<dbReference type="Gene3D" id="2.60.120.260">
    <property type="entry name" value="Galactose-binding domain-like"/>
    <property type="match status" value="1"/>
</dbReference>
<proteinExistence type="inferred from homology"/>
<keyword evidence="6" id="KW-0326">Glycosidase</keyword>
<evidence type="ECO:0000256" key="6">
    <source>
        <dbReference type="ARBA" id="ARBA00023295"/>
    </source>
</evidence>
<comment type="catalytic activity">
    <reaction evidence="1">
        <text>Hydrolysis of terminal, non-reducing beta-D-mannose residues in beta-D-mannosides.</text>
        <dbReference type="EC" id="3.2.1.25"/>
    </reaction>
</comment>
<dbReference type="EMBL" id="BNJJ01000007">
    <property type="protein sequence ID" value="GHO84762.1"/>
    <property type="molecule type" value="Genomic_DNA"/>
</dbReference>
<dbReference type="InterPro" id="IPR008979">
    <property type="entry name" value="Galactose-bd-like_sf"/>
</dbReference>
<keyword evidence="5" id="KW-0378">Hydrolase</keyword>
<dbReference type="PANTHER" id="PTHR43730">
    <property type="entry name" value="BETA-MANNOSIDASE"/>
    <property type="match status" value="1"/>
</dbReference>
<dbReference type="InterPro" id="IPR013783">
    <property type="entry name" value="Ig-like_fold"/>
</dbReference>
<sequence length="668" mass="75946">MRTYNLQQLPWTLTGWSPFEWRLPRSGDIATGHDAQIPPIRASVPGSVQKALLEASIIPDWNVGLQARECEWMENRHWVFTTHIPSQWLTGKHVRLRALGLDHAGWVIVNGQEVATFSNAFVPHIFDLSEHITACAAAGDDVTLHIVFDCPARWLGQFGYTSQMTSWEPRFNYTWDWTSRMVQIAVWDDLLLEVVDDYEIISFQCQTQVNSAHAFEKLSGEGLLQIQGEARGSEEAHIEIFLTQLLEEGKEADNALVRQGRYSLREFATGITWSDLNVEYWWPNGSGKQPLYEMKVELRDADGDLQAQTTRRIGFKAVTWQACEGAPQEADPWICVVNGNPIFLQGVNWTPIRTNFADVAVDEYQLRLERYCDMGCNLLRVWGGAYLEKTCFYDLCDELGLLVWQELPLSSSGVENRPPEDPASVQILSTIARSYIERRRHHVSLLLWSGGNEIQEYPGSGRPISTTTSALMATLQQIVATSDPGRRFLPSSPSGPRFDAREDEMGQGLHWDIHGPWTASGDLLQEWTRYWQKDDALLRSEVGAPGASSTGMIMTYAGKEEVMPANWDNALWRRTGWWIEWPRFLEEHDREPYDLDEYVQWSQQRQAEALSIVARACKSRFPRCGGLLIWMGHDAFPCTANTSLFDFHGEPKLAARALREIFHADAPL</sequence>
<dbReference type="InterPro" id="IPR017853">
    <property type="entry name" value="GH"/>
</dbReference>
<dbReference type="Pfam" id="PF00703">
    <property type="entry name" value="Glyco_hydro_2"/>
    <property type="match status" value="1"/>
</dbReference>
<name>A0ABQ3VF12_9CHLR</name>
<accession>A0ABQ3VF12</accession>
<dbReference type="Gene3D" id="3.20.20.80">
    <property type="entry name" value="Glycosidases"/>
    <property type="match status" value="1"/>
</dbReference>
<keyword evidence="4" id="KW-0732">Signal</keyword>
<dbReference type="Pfam" id="PF22666">
    <property type="entry name" value="Glyco_hydro_2_N2"/>
    <property type="match status" value="1"/>
</dbReference>